<dbReference type="InterPro" id="IPR046336">
    <property type="entry name" value="Lon_prtase_N_sf"/>
</dbReference>
<accession>A0A367KWQ5</accession>
<gene>
    <name evidence="7" type="ORF">CU098_011867</name>
</gene>
<evidence type="ECO:0008006" key="9">
    <source>
        <dbReference type="Google" id="ProtNLM"/>
    </source>
</evidence>
<dbReference type="PROSITE" id="PS51787">
    <property type="entry name" value="LON_N"/>
    <property type="match status" value="1"/>
</dbReference>
<organism evidence="7 8">
    <name type="scientific">Rhizopus stolonifer</name>
    <name type="common">Rhizopus nigricans</name>
    <dbReference type="NCBI Taxonomy" id="4846"/>
    <lineage>
        <taxon>Eukaryota</taxon>
        <taxon>Fungi</taxon>
        <taxon>Fungi incertae sedis</taxon>
        <taxon>Mucoromycota</taxon>
        <taxon>Mucoromycotina</taxon>
        <taxon>Mucoromycetes</taxon>
        <taxon>Mucorales</taxon>
        <taxon>Mucorineae</taxon>
        <taxon>Rhizopodaceae</taxon>
        <taxon>Rhizopus</taxon>
    </lineage>
</organism>
<evidence type="ECO:0000256" key="2">
    <source>
        <dbReference type="ARBA" id="ARBA00022771"/>
    </source>
</evidence>
<dbReference type="SUPFAM" id="SSF88697">
    <property type="entry name" value="PUA domain-like"/>
    <property type="match status" value="1"/>
</dbReference>
<evidence type="ECO:0000256" key="1">
    <source>
        <dbReference type="ARBA" id="ARBA00022723"/>
    </source>
</evidence>
<keyword evidence="3" id="KW-0862">Zinc</keyword>
<dbReference type="Pfam" id="PF02190">
    <property type="entry name" value="LON_substr_bdg"/>
    <property type="match status" value="1"/>
</dbReference>
<dbReference type="Pfam" id="PF00097">
    <property type="entry name" value="zf-C3HC4"/>
    <property type="match status" value="1"/>
</dbReference>
<proteinExistence type="predicted"/>
<keyword evidence="2 4" id="KW-0863">Zinc-finger</keyword>
<dbReference type="Gene3D" id="2.30.130.40">
    <property type="entry name" value="LON domain-like"/>
    <property type="match status" value="1"/>
</dbReference>
<dbReference type="InterPro" id="IPR003111">
    <property type="entry name" value="Lon_prtase_N"/>
</dbReference>
<evidence type="ECO:0000313" key="7">
    <source>
        <dbReference type="EMBL" id="RCI06621.1"/>
    </source>
</evidence>
<dbReference type="Proteomes" id="UP000253551">
    <property type="component" value="Unassembled WGS sequence"/>
</dbReference>
<dbReference type="Gene3D" id="3.30.40.10">
    <property type="entry name" value="Zinc/RING finger domain, C3HC4 (zinc finger)"/>
    <property type="match status" value="2"/>
</dbReference>
<evidence type="ECO:0000259" key="6">
    <source>
        <dbReference type="PROSITE" id="PS51787"/>
    </source>
</evidence>
<dbReference type="OrthoDB" id="264917at2759"/>
<dbReference type="GO" id="GO:0061630">
    <property type="term" value="F:ubiquitin protein ligase activity"/>
    <property type="evidence" value="ECO:0007669"/>
    <property type="project" value="TreeGrafter"/>
</dbReference>
<dbReference type="AlphaFoldDB" id="A0A367KWQ5"/>
<evidence type="ECO:0000313" key="8">
    <source>
        <dbReference type="Proteomes" id="UP000253551"/>
    </source>
</evidence>
<evidence type="ECO:0000256" key="4">
    <source>
        <dbReference type="PROSITE-ProRule" id="PRU00175"/>
    </source>
</evidence>
<evidence type="ECO:0000259" key="5">
    <source>
        <dbReference type="PROSITE" id="PS50089"/>
    </source>
</evidence>
<dbReference type="InterPro" id="IPR017907">
    <property type="entry name" value="Znf_RING_CS"/>
</dbReference>
<dbReference type="InterPro" id="IPR013083">
    <property type="entry name" value="Znf_RING/FYVE/PHD"/>
</dbReference>
<sequence length="423" mass="46883">MSNKFNLIHSLTCIACSDILIDPITLSCGYTICAHCFPISSPSSIKKSVFKCPAPHCDATTHLFGPELSQDVTITHLTQTLRQSLTCTNQNPATEAQSFLPLLNCTACQNPVADPTTTPCGHTFCRLCLLQSKIETNGCKICTRPLPKFANLMSQPSNQVLSRLVKELQCAGCLPYNTRETPLLDSFKLHQTNIPLFVSGKVVLPGQQARLPIHTPAQFEQFSRALIPSTRYNGLCLASVHRSHPHVAQFGTILQIVNAEQHNNSLLLQVVGVDRFRMNEFDTLADFDILQEPSLSLVSMDISHDYIMELADSILQCIQYLSQPSSTNKALHSQTAGLLGPLWLESMTSLHGPMPSKESPAAVCWWVASTLPVNENDLYVLLRTLSLADRLELVISWLQAYQSQWTSCRERAIHAYLQVPQSL</sequence>
<keyword evidence="8" id="KW-1185">Reference proteome</keyword>
<dbReference type="SUPFAM" id="SSF57850">
    <property type="entry name" value="RING/U-box"/>
    <property type="match status" value="2"/>
</dbReference>
<protein>
    <recommendedName>
        <fullName evidence="9">RING-type domain-containing protein</fullName>
    </recommendedName>
</protein>
<evidence type="ECO:0000256" key="3">
    <source>
        <dbReference type="ARBA" id="ARBA00022833"/>
    </source>
</evidence>
<dbReference type="PANTHER" id="PTHR23327:SF42">
    <property type="entry name" value="LON PEPTIDASE N-TERMINAL DOMAIN AND RING FINGER PROTEIN C14F5.10C"/>
    <property type="match status" value="1"/>
</dbReference>
<keyword evidence="1" id="KW-0479">Metal-binding</keyword>
<dbReference type="EMBL" id="PJQM01000117">
    <property type="protein sequence ID" value="RCI06621.1"/>
    <property type="molecule type" value="Genomic_DNA"/>
</dbReference>
<dbReference type="InterPro" id="IPR015947">
    <property type="entry name" value="PUA-like_sf"/>
</dbReference>
<dbReference type="PROSITE" id="PS50089">
    <property type="entry name" value="ZF_RING_2"/>
    <property type="match status" value="1"/>
</dbReference>
<dbReference type="GO" id="GO:0008270">
    <property type="term" value="F:zinc ion binding"/>
    <property type="evidence" value="ECO:0007669"/>
    <property type="project" value="UniProtKB-KW"/>
</dbReference>
<reference evidence="7 8" key="1">
    <citation type="journal article" date="2018" name="G3 (Bethesda)">
        <title>Phylogenetic and Phylogenomic Definition of Rhizopus Species.</title>
        <authorList>
            <person name="Gryganskyi A.P."/>
            <person name="Golan J."/>
            <person name="Dolatabadi S."/>
            <person name="Mondo S."/>
            <person name="Robb S."/>
            <person name="Idnurm A."/>
            <person name="Muszewska A."/>
            <person name="Steczkiewicz K."/>
            <person name="Masonjones S."/>
            <person name="Liao H.L."/>
            <person name="Gajdeczka M.T."/>
            <person name="Anike F."/>
            <person name="Vuek A."/>
            <person name="Anishchenko I.M."/>
            <person name="Voigt K."/>
            <person name="de Hoog G.S."/>
            <person name="Smith M.E."/>
            <person name="Heitman J."/>
            <person name="Vilgalys R."/>
            <person name="Stajich J.E."/>
        </authorList>
    </citation>
    <scope>NUCLEOTIDE SEQUENCE [LARGE SCALE GENOMIC DNA]</scope>
    <source>
        <strain evidence="7 8">LSU 92-RS-03</strain>
    </source>
</reference>
<dbReference type="InterPro" id="IPR018957">
    <property type="entry name" value="Znf_C3HC4_RING-type"/>
</dbReference>
<dbReference type="PROSITE" id="PS00518">
    <property type="entry name" value="ZF_RING_1"/>
    <property type="match status" value="1"/>
</dbReference>
<comment type="caution">
    <text evidence="7">The sequence shown here is derived from an EMBL/GenBank/DDBJ whole genome shotgun (WGS) entry which is preliminary data.</text>
</comment>
<feature type="domain" description="RING-type" evidence="5">
    <location>
        <begin position="105"/>
        <end position="143"/>
    </location>
</feature>
<dbReference type="SMART" id="SM00184">
    <property type="entry name" value="RING"/>
    <property type="match status" value="2"/>
</dbReference>
<name>A0A367KWQ5_RHIST</name>
<dbReference type="STRING" id="4846.A0A367KWQ5"/>
<dbReference type="PANTHER" id="PTHR23327">
    <property type="entry name" value="RING FINGER PROTEIN 127"/>
    <property type="match status" value="1"/>
</dbReference>
<dbReference type="InterPro" id="IPR001841">
    <property type="entry name" value="Znf_RING"/>
</dbReference>
<dbReference type="SMART" id="SM00464">
    <property type="entry name" value="LON"/>
    <property type="match status" value="1"/>
</dbReference>
<feature type="domain" description="Lon N-terminal" evidence="6">
    <location>
        <begin position="181"/>
        <end position="402"/>
    </location>
</feature>